<dbReference type="Proteomes" id="UP000607645">
    <property type="component" value="Unassembled WGS sequence"/>
</dbReference>
<dbReference type="AlphaFoldDB" id="A0A8J6MBN5"/>
<dbReference type="SUPFAM" id="SSF51556">
    <property type="entry name" value="Metallo-dependent hydrolases"/>
    <property type="match status" value="1"/>
</dbReference>
<feature type="domain" description="Amidohydrolase 3" evidence="1">
    <location>
        <begin position="70"/>
        <end position="552"/>
    </location>
</feature>
<dbReference type="Gene3D" id="3.10.310.70">
    <property type="match status" value="1"/>
</dbReference>
<dbReference type="GO" id="GO:0016810">
    <property type="term" value="F:hydrolase activity, acting on carbon-nitrogen (but not peptide) bonds"/>
    <property type="evidence" value="ECO:0007669"/>
    <property type="project" value="InterPro"/>
</dbReference>
<dbReference type="Gene3D" id="2.30.40.10">
    <property type="entry name" value="Urease, subunit C, domain 1"/>
    <property type="match status" value="1"/>
</dbReference>
<dbReference type="InterPro" id="IPR033932">
    <property type="entry name" value="YtcJ-like"/>
</dbReference>
<protein>
    <submittedName>
        <fullName evidence="2">Amidohydrolase</fullName>
    </submittedName>
</protein>
<name>A0A8J6MBN5_9FIRM</name>
<evidence type="ECO:0000259" key="1">
    <source>
        <dbReference type="Pfam" id="PF07969"/>
    </source>
</evidence>
<dbReference type="InterPro" id="IPR032466">
    <property type="entry name" value="Metal_Hydrolase"/>
</dbReference>
<evidence type="ECO:0000313" key="2">
    <source>
        <dbReference type="EMBL" id="MBC5735800.1"/>
    </source>
</evidence>
<gene>
    <name evidence="2" type="ORF">H8S62_02080</name>
</gene>
<keyword evidence="3" id="KW-1185">Reference proteome</keyword>
<dbReference type="RefSeq" id="WP_155146899.1">
    <property type="nucleotide sequence ID" value="NZ_JACOPQ010000001.1"/>
</dbReference>
<comment type="caution">
    <text evidence="2">The sequence shown here is derived from an EMBL/GenBank/DDBJ whole genome shotgun (WGS) entry which is preliminary data.</text>
</comment>
<dbReference type="Pfam" id="PF07969">
    <property type="entry name" value="Amidohydro_3"/>
    <property type="match status" value="1"/>
</dbReference>
<reference evidence="2" key="1">
    <citation type="submission" date="2020-08" db="EMBL/GenBank/DDBJ databases">
        <title>Genome public.</title>
        <authorList>
            <person name="Liu C."/>
            <person name="Sun Q."/>
        </authorList>
    </citation>
    <scope>NUCLEOTIDE SEQUENCE</scope>
    <source>
        <strain evidence="2">NSJ-52</strain>
    </source>
</reference>
<organism evidence="2 3">
    <name type="scientific">Lawsonibacter faecis</name>
    <dbReference type="NCBI Taxonomy" id="2763052"/>
    <lineage>
        <taxon>Bacteria</taxon>
        <taxon>Bacillati</taxon>
        <taxon>Bacillota</taxon>
        <taxon>Clostridia</taxon>
        <taxon>Eubacteriales</taxon>
        <taxon>Oscillospiraceae</taxon>
        <taxon>Lawsonibacter</taxon>
    </lineage>
</organism>
<accession>A0A8J6MBN5</accession>
<dbReference type="PANTHER" id="PTHR22642:SF2">
    <property type="entry name" value="PROTEIN LONG AFTER FAR-RED 3"/>
    <property type="match status" value="1"/>
</dbReference>
<proteinExistence type="predicted"/>
<dbReference type="PANTHER" id="PTHR22642">
    <property type="entry name" value="IMIDAZOLONEPROPIONASE"/>
    <property type="match status" value="1"/>
</dbReference>
<dbReference type="SUPFAM" id="SSF51338">
    <property type="entry name" value="Composite domain of metallo-dependent hydrolases"/>
    <property type="match status" value="1"/>
</dbReference>
<dbReference type="InterPro" id="IPR011059">
    <property type="entry name" value="Metal-dep_hydrolase_composite"/>
</dbReference>
<evidence type="ECO:0000313" key="3">
    <source>
        <dbReference type="Proteomes" id="UP000607645"/>
    </source>
</evidence>
<sequence length="557" mass="61714">MKNVKSWTPYADLVVKNGKIYTVALTIDEIKAGKYDFPILEGGSVAVKDRKIIAVCPRGEDGAYIGPDTKVVDVGGRTVIPGIVDSHTHAMWTGTNLMSVDLSGCKCKQDMLDALAAKAKTVKPGEWVQGLKWNQLSWTDKEMPTRRELDRVCPDNPCYCVRLCYHIAVCNTRALELAGICEDTPNPNGGVYDRDASGALTGILHETGAMTPVASRIPEFTTEQYVRVIELMGREFNKNGITSIIDANLAPEQMRSYNEAKKQGKLHYRANLMYFLDDARGTIPEHLKRLEELVVTGGFGDEMLKLNAIKILLDGIPAVGTAYFREPYKHMPETRGFTTITPEELKLVARKAQEYDWQLACHTVGNAAADVALDAFEAASQISDVRPNRHYLIHHPWPCADQLPRMRELNVGVPVQTTIFHFMGECAILREDQARDGYSCKTYFDNGITVGGSSDSPIGSYDPFLSMYVACTREDSDGVVWGPEHAITPTQALIMYTKNSAFFSHDDDVLGSIEVGNWGDLAVLDRDFIAGDIHDIKNTRVDMTFLGGELVYERADA</sequence>
<dbReference type="CDD" id="cd01300">
    <property type="entry name" value="YtcJ_like"/>
    <property type="match status" value="1"/>
</dbReference>
<dbReference type="EMBL" id="JACOPQ010000001">
    <property type="protein sequence ID" value="MBC5735800.1"/>
    <property type="molecule type" value="Genomic_DNA"/>
</dbReference>
<dbReference type="Gene3D" id="3.20.20.140">
    <property type="entry name" value="Metal-dependent hydrolases"/>
    <property type="match status" value="1"/>
</dbReference>
<dbReference type="InterPro" id="IPR013108">
    <property type="entry name" value="Amidohydro_3"/>
</dbReference>